<name>A0A5P1E7F4_ASPOF</name>
<dbReference type="Gramene" id="ONK58399">
    <property type="protein sequence ID" value="ONK58399"/>
    <property type="gene ID" value="A4U43_C09F11980"/>
</dbReference>
<dbReference type="Proteomes" id="UP000243459">
    <property type="component" value="Chromosome 9"/>
</dbReference>
<feature type="region of interest" description="Disordered" evidence="1">
    <location>
        <begin position="78"/>
        <end position="112"/>
    </location>
</feature>
<dbReference type="AlphaFoldDB" id="A0A5P1E7F4"/>
<evidence type="ECO:0000313" key="2">
    <source>
        <dbReference type="EMBL" id="ONK58399.1"/>
    </source>
</evidence>
<feature type="region of interest" description="Disordered" evidence="1">
    <location>
        <begin position="34"/>
        <end position="61"/>
    </location>
</feature>
<sequence length="112" mass="12452">MEASSSHEVILSEASSSSERQLSITMALIEKSPRHGRDDGVVAGSPLLRRSRDGGESLRGHDRLGVVATEGGRCQALERGENTREREEREESGGGGVVVEEWRDHWERRDQR</sequence>
<evidence type="ECO:0000256" key="1">
    <source>
        <dbReference type="SAM" id="MobiDB-lite"/>
    </source>
</evidence>
<feature type="compositionally biased region" description="Basic and acidic residues" evidence="1">
    <location>
        <begin position="78"/>
        <end position="92"/>
    </location>
</feature>
<accession>A0A5P1E7F4</accession>
<feature type="compositionally biased region" description="Low complexity" evidence="1">
    <location>
        <begin position="1"/>
        <end position="19"/>
    </location>
</feature>
<feature type="compositionally biased region" description="Basic and acidic residues" evidence="1">
    <location>
        <begin position="100"/>
        <end position="112"/>
    </location>
</feature>
<dbReference type="EMBL" id="CM007389">
    <property type="protein sequence ID" value="ONK58399.1"/>
    <property type="molecule type" value="Genomic_DNA"/>
</dbReference>
<organism evidence="2 3">
    <name type="scientific">Asparagus officinalis</name>
    <name type="common">Garden asparagus</name>
    <dbReference type="NCBI Taxonomy" id="4686"/>
    <lineage>
        <taxon>Eukaryota</taxon>
        <taxon>Viridiplantae</taxon>
        <taxon>Streptophyta</taxon>
        <taxon>Embryophyta</taxon>
        <taxon>Tracheophyta</taxon>
        <taxon>Spermatophyta</taxon>
        <taxon>Magnoliopsida</taxon>
        <taxon>Liliopsida</taxon>
        <taxon>Asparagales</taxon>
        <taxon>Asparagaceae</taxon>
        <taxon>Asparagoideae</taxon>
        <taxon>Asparagus</taxon>
    </lineage>
</organism>
<feature type="region of interest" description="Disordered" evidence="1">
    <location>
        <begin position="1"/>
        <end position="21"/>
    </location>
</feature>
<gene>
    <name evidence="2" type="ORF">A4U43_C09F11980</name>
</gene>
<protein>
    <submittedName>
        <fullName evidence="2">Uncharacterized protein</fullName>
    </submittedName>
</protein>
<reference evidence="3" key="1">
    <citation type="journal article" date="2017" name="Nat. Commun.">
        <title>The asparagus genome sheds light on the origin and evolution of a young Y chromosome.</title>
        <authorList>
            <person name="Harkess A."/>
            <person name="Zhou J."/>
            <person name="Xu C."/>
            <person name="Bowers J.E."/>
            <person name="Van der Hulst R."/>
            <person name="Ayyampalayam S."/>
            <person name="Mercati F."/>
            <person name="Riccardi P."/>
            <person name="McKain M.R."/>
            <person name="Kakrana A."/>
            <person name="Tang H."/>
            <person name="Ray J."/>
            <person name="Groenendijk J."/>
            <person name="Arikit S."/>
            <person name="Mathioni S.M."/>
            <person name="Nakano M."/>
            <person name="Shan H."/>
            <person name="Telgmann-Rauber A."/>
            <person name="Kanno A."/>
            <person name="Yue Z."/>
            <person name="Chen H."/>
            <person name="Li W."/>
            <person name="Chen Y."/>
            <person name="Xu X."/>
            <person name="Zhang Y."/>
            <person name="Luo S."/>
            <person name="Chen H."/>
            <person name="Gao J."/>
            <person name="Mao Z."/>
            <person name="Pires J.C."/>
            <person name="Luo M."/>
            <person name="Kudrna D."/>
            <person name="Wing R.A."/>
            <person name="Meyers B.C."/>
            <person name="Yi K."/>
            <person name="Kong H."/>
            <person name="Lavrijsen P."/>
            <person name="Sunseri F."/>
            <person name="Falavigna A."/>
            <person name="Ye Y."/>
            <person name="Leebens-Mack J.H."/>
            <person name="Chen G."/>
        </authorList>
    </citation>
    <scope>NUCLEOTIDE SEQUENCE [LARGE SCALE GENOMIC DNA]</scope>
    <source>
        <strain evidence="3">cv. DH0086</strain>
    </source>
</reference>
<keyword evidence="3" id="KW-1185">Reference proteome</keyword>
<proteinExistence type="predicted"/>
<evidence type="ECO:0000313" key="3">
    <source>
        <dbReference type="Proteomes" id="UP000243459"/>
    </source>
</evidence>
<feature type="compositionally biased region" description="Basic and acidic residues" evidence="1">
    <location>
        <begin position="50"/>
        <end position="61"/>
    </location>
</feature>